<dbReference type="AlphaFoldDB" id="A0A1Y0AZB8"/>
<sequence>MVFVTNRVTGKKIYNSKPGKILAEKEYLLPALVKSAVFNTFGYADKKPKPAIFAKQ</sequence>
<gene>
    <name evidence="1" type="ORF">AEK19_MT0248</name>
</gene>
<proteinExistence type="predicted"/>
<evidence type="ECO:0000313" key="1">
    <source>
        <dbReference type="EMBL" id="ART30526.1"/>
    </source>
</evidence>
<protein>
    <submittedName>
        <fullName evidence="1">Uncharacterized protein</fullName>
    </submittedName>
</protein>
<accession>A0A1Y0AZB8</accession>
<reference evidence="1" key="1">
    <citation type="submission" date="2017-03" db="EMBL/GenBank/DDBJ databases">
        <title>The mitochondrial genome of the carnivorous plant Utricularia reniformis (Lentibulariaceae): structure, comparative analysis and evolutionary landmarks.</title>
        <authorList>
            <person name="Silva S.R."/>
            <person name="Alvarenga D.O."/>
            <person name="Michael T.P."/>
            <person name="Miranda V.F.O."/>
            <person name="Varani A.M."/>
        </authorList>
    </citation>
    <scope>NUCLEOTIDE SEQUENCE</scope>
</reference>
<name>A0A1Y0AZB8_9LAMI</name>
<keyword evidence="1" id="KW-0496">Mitochondrion</keyword>
<geneLocation type="mitochondrion" evidence="1"/>
<dbReference type="EMBL" id="KY774314">
    <property type="protein sequence ID" value="ART30526.1"/>
    <property type="molecule type" value="Genomic_DNA"/>
</dbReference>
<organism evidence="1">
    <name type="scientific">Utricularia reniformis</name>
    <dbReference type="NCBI Taxonomy" id="192314"/>
    <lineage>
        <taxon>Eukaryota</taxon>
        <taxon>Viridiplantae</taxon>
        <taxon>Streptophyta</taxon>
        <taxon>Embryophyta</taxon>
        <taxon>Tracheophyta</taxon>
        <taxon>Spermatophyta</taxon>
        <taxon>Magnoliopsida</taxon>
        <taxon>eudicotyledons</taxon>
        <taxon>Gunneridae</taxon>
        <taxon>Pentapetalae</taxon>
        <taxon>asterids</taxon>
        <taxon>lamiids</taxon>
        <taxon>Lamiales</taxon>
        <taxon>Lentibulariaceae</taxon>
        <taxon>Utricularia</taxon>
    </lineage>
</organism>